<gene>
    <name evidence="2" type="ORF">HUJ06_011024</name>
</gene>
<dbReference type="GO" id="GO:0005085">
    <property type="term" value="F:guanyl-nucleotide exchange factor activity"/>
    <property type="evidence" value="ECO:0007669"/>
    <property type="project" value="UniProtKB-KW"/>
</dbReference>
<dbReference type="InterPro" id="IPR058865">
    <property type="entry name" value="GDPGP1_C"/>
</dbReference>
<dbReference type="GO" id="GO:0080048">
    <property type="term" value="F:GDP-D-glucose phosphorylase activity"/>
    <property type="evidence" value="ECO:0007669"/>
    <property type="project" value="InterPro"/>
</dbReference>
<dbReference type="EMBL" id="DUZY01000003">
    <property type="protein sequence ID" value="DAD32173.1"/>
    <property type="molecule type" value="Genomic_DNA"/>
</dbReference>
<evidence type="ECO:0000259" key="1">
    <source>
        <dbReference type="Pfam" id="PF26216"/>
    </source>
</evidence>
<protein>
    <recommendedName>
        <fullName evidence="1">GDPGP1-like C-terminal domain-containing protein</fullName>
    </recommendedName>
</protein>
<dbReference type="GO" id="GO:0016787">
    <property type="term" value="F:hydrolase activity"/>
    <property type="evidence" value="ECO:0007669"/>
    <property type="project" value="UniProtKB-KW"/>
</dbReference>
<organism evidence="2 3">
    <name type="scientific">Nelumbo nucifera</name>
    <name type="common">Sacred lotus</name>
    <dbReference type="NCBI Taxonomy" id="4432"/>
    <lineage>
        <taxon>Eukaryota</taxon>
        <taxon>Viridiplantae</taxon>
        <taxon>Streptophyta</taxon>
        <taxon>Embryophyta</taxon>
        <taxon>Tracheophyta</taxon>
        <taxon>Spermatophyta</taxon>
        <taxon>Magnoliopsida</taxon>
        <taxon>Proteales</taxon>
        <taxon>Nelumbonaceae</taxon>
        <taxon>Nelumbo</taxon>
    </lineage>
</organism>
<dbReference type="PANTHER" id="PTHR20884">
    <property type="entry name" value="GDP-D-GLUCOSE PHOSPHORYLASE 1"/>
    <property type="match status" value="1"/>
</dbReference>
<evidence type="ECO:0000313" key="3">
    <source>
        <dbReference type="Proteomes" id="UP000607653"/>
    </source>
</evidence>
<dbReference type="InterPro" id="IPR026506">
    <property type="entry name" value="GDPGP"/>
</dbReference>
<feature type="domain" description="GDPGP1-like C-terminal" evidence="1">
    <location>
        <begin position="2"/>
        <end position="56"/>
    </location>
</feature>
<dbReference type="Pfam" id="PF26216">
    <property type="entry name" value="GDPGP1_C"/>
    <property type="match status" value="1"/>
</dbReference>
<comment type="caution">
    <text evidence="2">The sequence shown here is derived from an EMBL/GenBank/DDBJ whole genome shotgun (WGS) entry which is preliminary data.</text>
</comment>
<dbReference type="AlphaFoldDB" id="A0A822YJ87"/>
<name>A0A822YJ87_NELNU</name>
<accession>A0A822YJ87</accession>
<proteinExistence type="predicted"/>
<evidence type="ECO:0000313" key="2">
    <source>
        <dbReference type="EMBL" id="DAD32173.1"/>
    </source>
</evidence>
<dbReference type="Proteomes" id="UP000607653">
    <property type="component" value="Unassembled WGS sequence"/>
</dbReference>
<dbReference type="PANTHER" id="PTHR20884:SF21">
    <property type="entry name" value="GDP-L-GALACTOSE PHOSPHORYLASE 1"/>
    <property type="match status" value="1"/>
</dbReference>
<reference evidence="2 3" key="1">
    <citation type="journal article" date="2020" name="Mol. Biol. Evol.">
        <title>Distinct Expression and Methylation Patterns for Genes with Different Fates following a Single Whole-Genome Duplication in Flowering Plants.</title>
        <authorList>
            <person name="Shi T."/>
            <person name="Rahmani R.S."/>
            <person name="Gugger P.F."/>
            <person name="Wang M."/>
            <person name="Li H."/>
            <person name="Zhang Y."/>
            <person name="Li Z."/>
            <person name="Wang Q."/>
            <person name="Van de Peer Y."/>
            <person name="Marchal K."/>
            <person name="Chen J."/>
        </authorList>
    </citation>
    <scope>NUCLEOTIDE SEQUENCE [LARGE SCALE GENOMIC DNA]</scope>
    <source>
        <tissue evidence="2">Leaf</tissue>
    </source>
</reference>
<dbReference type="GO" id="GO:0000166">
    <property type="term" value="F:nucleotide binding"/>
    <property type="evidence" value="ECO:0007669"/>
    <property type="project" value="UniProtKB-KW"/>
</dbReference>
<dbReference type="GO" id="GO:0005737">
    <property type="term" value="C:cytoplasm"/>
    <property type="evidence" value="ECO:0007669"/>
    <property type="project" value="UniProtKB-SubCell"/>
</dbReference>
<keyword evidence="3" id="KW-1185">Reference proteome</keyword>
<sequence>MLLNTQVNPAVWKINDHMVLKRKQNYEENAWRLLAEASLSEGRFQEVMALIFEAIACNVDANGSIAQSIGEKAADGNQGTNTTMTQGKQECLVQY</sequence>